<evidence type="ECO:0000313" key="2">
    <source>
        <dbReference type="Proteomes" id="UP000202449"/>
    </source>
</evidence>
<accession>A0A0N7C9V8</accession>
<dbReference type="EMBL" id="KR296691">
    <property type="protein sequence ID" value="AKJ73905.1"/>
    <property type="molecule type" value="Genomic_DNA"/>
</dbReference>
<dbReference type="GeneID" id="26684452"/>
<proteinExistence type="predicted"/>
<dbReference type="KEGG" id="vg:26684452"/>
<dbReference type="Proteomes" id="UP000202449">
    <property type="component" value="Segment"/>
</dbReference>
<gene>
    <name evidence="1" type="ORF">SP37_38</name>
</gene>
<dbReference type="RefSeq" id="YP_009221404.1">
    <property type="nucleotide sequence ID" value="NC_029045.1"/>
</dbReference>
<evidence type="ECO:0000313" key="1">
    <source>
        <dbReference type="EMBL" id="AKJ73905.1"/>
    </source>
</evidence>
<organism evidence="1 2">
    <name type="scientific">Salmonella phage 37</name>
    <dbReference type="NCBI Taxonomy" id="1654890"/>
    <lineage>
        <taxon>Viruses</taxon>
        <taxon>Duplodnaviria</taxon>
        <taxon>Heunggongvirae</taxon>
        <taxon>Uroviricota</taxon>
        <taxon>Caudoviricetes</taxon>
        <taxon>Casjensviridae</taxon>
        <taxon>Chivirus</taxon>
        <taxon>Chivirus cv37</taxon>
    </lineage>
</organism>
<keyword evidence="2" id="KW-1185">Reference proteome</keyword>
<reference evidence="1 2" key="1">
    <citation type="journal article" date="2016" name="Virus Genes">
        <title>Genomic characterization of Salmonella bacteriophages isolated from India.</title>
        <authorList>
            <person name="Karpe Y.A."/>
            <person name="Kanade G.D."/>
            <person name="Pingale K.D."/>
            <person name="Arankalle V.A."/>
            <person name="Banerjee K."/>
        </authorList>
    </citation>
    <scope>NUCLEOTIDE SEQUENCE [LARGE SCALE GENOMIC DNA]</scope>
</reference>
<sequence length="38" mass="4223">MLVDDRSKVPEAMNTPEGEKAVMQILQRNVPTLKNLVG</sequence>
<name>A0A0N7C9V8_9CAUD</name>
<protein>
    <submittedName>
        <fullName evidence="1">Uncharacterized protein</fullName>
    </submittedName>
</protein>